<proteinExistence type="predicted"/>
<dbReference type="RefSeq" id="WP_226593698.1">
    <property type="nucleotide sequence ID" value="NZ_BLAY01000298.1"/>
</dbReference>
<dbReference type="InterPro" id="IPR002182">
    <property type="entry name" value="NB-ARC"/>
</dbReference>
<organism evidence="2 3">
    <name type="scientific">Microseira wollei NIES-4236</name>
    <dbReference type="NCBI Taxonomy" id="2530354"/>
    <lineage>
        <taxon>Bacteria</taxon>
        <taxon>Bacillati</taxon>
        <taxon>Cyanobacteriota</taxon>
        <taxon>Cyanophyceae</taxon>
        <taxon>Oscillatoriophycideae</taxon>
        <taxon>Aerosakkonematales</taxon>
        <taxon>Aerosakkonemataceae</taxon>
        <taxon>Microseira</taxon>
    </lineage>
</organism>
<dbReference type="Pfam" id="PF00931">
    <property type="entry name" value="NB-ARC"/>
    <property type="match status" value="1"/>
</dbReference>
<dbReference type="AlphaFoldDB" id="A0AAV3XQA4"/>
<keyword evidence="3" id="KW-1185">Reference proteome</keyword>
<dbReference type="Proteomes" id="UP001050975">
    <property type="component" value="Unassembled WGS sequence"/>
</dbReference>
<dbReference type="InterPro" id="IPR027417">
    <property type="entry name" value="P-loop_NTPase"/>
</dbReference>
<dbReference type="Gene3D" id="3.40.50.300">
    <property type="entry name" value="P-loop containing nucleotide triphosphate hydrolases"/>
    <property type="match status" value="1"/>
</dbReference>
<name>A0AAV3XQA4_9CYAN</name>
<comment type="caution">
    <text evidence="2">The sequence shown here is derived from an EMBL/GenBank/DDBJ whole genome shotgun (WGS) entry which is preliminary data.</text>
</comment>
<evidence type="ECO:0000313" key="3">
    <source>
        <dbReference type="Proteomes" id="UP001050975"/>
    </source>
</evidence>
<gene>
    <name evidence="2" type="ORF">MiSe_89760</name>
</gene>
<dbReference type="SUPFAM" id="SSF52540">
    <property type="entry name" value="P-loop containing nucleoside triphosphate hydrolases"/>
    <property type="match status" value="1"/>
</dbReference>
<feature type="domain" description="NB-ARC" evidence="1">
    <location>
        <begin position="151"/>
        <end position="220"/>
    </location>
</feature>
<accession>A0AAV3XQA4</accession>
<protein>
    <submittedName>
        <fullName evidence="2">WD-repeat protein</fullName>
    </submittedName>
</protein>
<sequence>MVSSQSERSLSEQFPEAATSWNLLELYKDLTAAKRQYTGIQKQQLTPLEQAYLRGILCGQSPPKIATRLQRDIRGLRVDLSRGLYRYIETLTLRHPQDWKEIPVILEAAGYKQKANVETVHPKLLHSIPPKRQDFGLAMDVSKFYGRTRELATLEQWIVEEECRLVAILGMGGIGKTALASKLVVMLQERFDYLIWLSLSHAPIITDTLADLLESLSDRNRIDLDDLRSIARFIKKIPIGENHSIEDYPIYLPVKNSRNLAARDPTIIADGIWQLIKCLQHHRCLIILDEWETVFSPERLTGIYREGYEDYGELLKQVGKSQHQSCLILTSTEKPKEIAALEGANLPIRSLKLGSLGDNAGEILRDKGIAQTKQYANLIDAFSGNPLALKIIATTIQDLFGGSISRFLSRGLFLGDFSDRISTQLARLTPLEKQILSQIATESQPIPPYQLRSKIPPCSDSEFIKVLESLVRRSLIEIDTQNSETLCTLPTIALHYFKINSGLDQFDSIDNQVQIER</sequence>
<dbReference type="EMBL" id="BLAY01000298">
    <property type="protein sequence ID" value="GET44150.1"/>
    <property type="molecule type" value="Genomic_DNA"/>
</dbReference>
<evidence type="ECO:0000259" key="1">
    <source>
        <dbReference type="Pfam" id="PF00931"/>
    </source>
</evidence>
<reference evidence="2" key="1">
    <citation type="submission" date="2019-10" db="EMBL/GenBank/DDBJ databases">
        <title>Draft genome sequece of Microseira wollei NIES-4236.</title>
        <authorList>
            <person name="Yamaguchi H."/>
            <person name="Suzuki S."/>
            <person name="Kawachi M."/>
        </authorList>
    </citation>
    <scope>NUCLEOTIDE SEQUENCE</scope>
    <source>
        <strain evidence="2">NIES-4236</strain>
    </source>
</reference>
<dbReference type="GO" id="GO:0043531">
    <property type="term" value="F:ADP binding"/>
    <property type="evidence" value="ECO:0007669"/>
    <property type="project" value="InterPro"/>
</dbReference>
<dbReference type="PRINTS" id="PR00364">
    <property type="entry name" value="DISEASERSIST"/>
</dbReference>
<evidence type="ECO:0000313" key="2">
    <source>
        <dbReference type="EMBL" id="GET44150.1"/>
    </source>
</evidence>